<evidence type="ECO:0000256" key="1">
    <source>
        <dbReference type="ARBA" id="ARBA00004453"/>
    </source>
</evidence>
<dbReference type="GO" id="GO:0001217">
    <property type="term" value="F:DNA-binding transcription repressor activity"/>
    <property type="evidence" value="ECO:0007669"/>
    <property type="project" value="TreeGrafter"/>
</dbReference>
<comment type="similarity">
    <text evidence="2">Belongs to the histone-like protein H-NS family.</text>
</comment>
<dbReference type="OrthoDB" id="5297879at2"/>
<feature type="domain" description="DNA-binding protein H-NS-like C-terminal" evidence="6">
    <location>
        <begin position="62"/>
        <end position="107"/>
    </location>
</feature>
<evidence type="ECO:0000256" key="5">
    <source>
        <dbReference type="SAM" id="MobiDB-lite"/>
    </source>
</evidence>
<dbReference type="PANTHER" id="PTHR38097">
    <property type="match status" value="1"/>
</dbReference>
<accession>A0A1H3MIF9</accession>
<dbReference type="Gene3D" id="4.10.430.10">
    <property type="entry name" value="Histone-like protein H-NS, C-terminal domain"/>
    <property type="match status" value="1"/>
</dbReference>
<dbReference type="Pfam" id="PF00816">
    <property type="entry name" value="Histone_HNS"/>
    <property type="match status" value="1"/>
</dbReference>
<dbReference type="GO" id="GO:0003681">
    <property type="term" value="F:bent DNA binding"/>
    <property type="evidence" value="ECO:0007669"/>
    <property type="project" value="TreeGrafter"/>
</dbReference>
<dbReference type="EMBL" id="FNPF01000017">
    <property type="protein sequence ID" value="SDY76134.1"/>
    <property type="molecule type" value="Genomic_DNA"/>
</dbReference>
<evidence type="ECO:0000313" key="8">
    <source>
        <dbReference type="Proteomes" id="UP000199286"/>
    </source>
</evidence>
<dbReference type="InterPro" id="IPR027444">
    <property type="entry name" value="H-NS_C_dom"/>
</dbReference>
<dbReference type="GO" id="GO:0005829">
    <property type="term" value="C:cytosol"/>
    <property type="evidence" value="ECO:0007669"/>
    <property type="project" value="TreeGrafter"/>
</dbReference>
<dbReference type="Proteomes" id="UP000199286">
    <property type="component" value="Unassembled WGS sequence"/>
</dbReference>
<feature type="region of interest" description="Disordered" evidence="5">
    <location>
        <begin position="58"/>
        <end position="85"/>
    </location>
</feature>
<reference evidence="7 8" key="1">
    <citation type="submission" date="2016-10" db="EMBL/GenBank/DDBJ databases">
        <authorList>
            <person name="de Groot N.N."/>
        </authorList>
    </citation>
    <scope>NUCLEOTIDE SEQUENCE [LARGE SCALE GENOMIC DNA]</scope>
    <source>
        <strain evidence="7 8">DSM 26880</strain>
    </source>
</reference>
<keyword evidence="4 7" id="KW-0238">DNA-binding</keyword>
<evidence type="ECO:0000256" key="2">
    <source>
        <dbReference type="ARBA" id="ARBA00010610"/>
    </source>
</evidence>
<sequence>MQKNELDQMDIQDLKQLRKDIDRAIVSYEKRRRYEARAAAEKAAAEYGISLADIVGSARSKSGTRAARPAKYRHPENPELTWSGRGRQPRWIKERLEAGQSLEEFAI</sequence>
<keyword evidence="8" id="KW-1185">Reference proteome</keyword>
<keyword evidence="3" id="KW-0963">Cytoplasm</keyword>
<gene>
    <name evidence="7" type="ORF">SAMN05444340_11732</name>
</gene>
<dbReference type="STRING" id="321339.SAMN05444340_11732"/>
<protein>
    <submittedName>
        <fullName evidence="7">DNA-binding protein H-NS</fullName>
    </submittedName>
</protein>
<evidence type="ECO:0000259" key="6">
    <source>
        <dbReference type="SMART" id="SM00528"/>
    </source>
</evidence>
<evidence type="ECO:0000313" key="7">
    <source>
        <dbReference type="EMBL" id="SDY76134.1"/>
    </source>
</evidence>
<dbReference type="AlphaFoldDB" id="A0A1H3MIF9"/>
<dbReference type="SMART" id="SM00528">
    <property type="entry name" value="HNS"/>
    <property type="match status" value="1"/>
</dbReference>
<dbReference type="GO" id="GO:0000976">
    <property type="term" value="F:transcription cis-regulatory region binding"/>
    <property type="evidence" value="ECO:0007669"/>
    <property type="project" value="TreeGrafter"/>
</dbReference>
<dbReference type="SUPFAM" id="SSF81273">
    <property type="entry name" value="H-NS histone-like proteins"/>
    <property type="match status" value="1"/>
</dbReference>
<dbReference type="GO" id="GO:0032993">
    <property type="term" value="C:protein-DNA complex"/>
    <property type="evidence" value="ECO:0007669"/>
    <property type="project" value="TreeGrafter"/>
</dbReference>
<comment type="subcellular location">
    <subcellularLocation>
        <location evidence="1">Cytoplasm</location>
        <location evidence="1">Nucleoid</location>
    </subcellularLocation>
</comment>
<dbReference type="GO" id="GO:0003680">
    <property type="term" value="F:minor groove of adenine-thymine-rich DNA binding"/>
    <property type="evidence" value="ECO:0007669"/>
    <property type="project" value="TreeGrafter"/>
</dbReference>
<name>A0A1H3MIF9_9RHOB</name>
<dbReference type="GO" id="GO:0009295">
    <property type="term" value="C:nucleoid"/>
    <property type="evidence" value="ECO:0007669"/>
    <property type="project" value="UniProtKB-SubCell"/>
</dbReference>
<evidence type="ECO:0000256" key="3">
    <source>
        <dbReference type="ARBA" id="ARBA00022490"/>
    </source>
</evidence>
<organism evidence="7 8">
    <name type="scientific">Citreimonas salinaria</name>
    <dbReference type="NCBI Taxonomy" id="321339"/>
    <lineage>
        <taxon>Bacteria</taxon>
        <taxon>Pseudomonadati</taxon>
        <taxon>Pseudomonadota</taxon>
        <taxon>Alphaproteobacteria</taxon>
        <taxon>Rhodobacterales</taxon>
        <taxon>Roseobacteraceae</taxon>
        <taxon>Citreimonas</taxon>
    </lineage>
</organism>
<dbReference type="InterPro" id="IPR037150">
    <property type="entry name" value="H-NS_C_dom_sf"/>
</dbReference>
<dbReference type="PANTHER" id="PTHR38097:SF2">
    <property type="entry name" value="DNA-BINDING PROTEIN STPA"/>
    <property type="match status" value="1"/>
</dbReference>
<evidence type="ECO:0000256" key="4">
    <source>
        <dbReference type="ARBA" id="ARBA00023125"/>
    </source>
</evidence>
<proteinExistence type="inferred from homology"/>
<dbReference type="RefSeq" id="WP_089885063.1">
    <property type="nucleotide sequence ID" value="NZ_FNPF01000017.1"/>
</dbReference>